<sequence length="248" mass="27992">MQPIQDKDFDKLFATTFEDAEITPSRDLWSSIESEIEPKKKRVIPIYWLSAAAVLIIAMVGFLVYQQQDVKPRQYANNIQPKVKQAVILEQAVNDSSVVKPTEKVEQTLPVTSKPSTNLVKTKLRDDVKPVERQKVVTAPELQKQETMIAKVEEPKKDIKTKIDEAILQTKDETVLASNIGAIKTDEVIGENNQVENKGIRNVGDVVNLIVNTVDKRKDKFIQFRTDDDDSSLSSINIGPFKFGKKKK</sequence>
<evidence type="ECO:0000313" key="3">
    <source>
        <dbReference type="Proteomes" id="UP001595792"/>
    </source>
</evidence>
<dbReference type="EMBL" id="JBHSBY010000034">
    <property type="protein sequence ID" value="MFC4196436.1"/>
    <property type="molecule type" value="Genomic_DNA"/>
</dbReference>
<evidence type="ECO:0000313" key="2">
    <source>
        <dbReference type="EMBL" id="MFC4196436.1"/>
    </source>
</evidence>
<accession>A0ABV8NI59</accession>
<dbReference type="Proteomes" id="UP001595792">
    <property type="component" value="Unassembled WGS sequence"/>
</dbReference>
<keyword evidence="1" id="KW-1133">Transmembrane helix</keyword>
<keyword evidence="1" id="KW-0472">Membrane</keyword>
<name>A0ABV8NI59_9SPHI</name>
<protein>
    <submittedName>
        <fullName evidence="2">Uncharacterized protein</fullName>
    </submittedName>
</protein>
<feature type="transmembrane region" description="Helical" evidence="1">
    <location>
        <begin position="46"/>
        <end position="65"/>
    </location>
</feature>
<proteinExistence type="predicted"/>
<organism evidence="2 3">
    <name type="scientific">Pedobacter jamesrossensis</name>
    <dbReference type="NCBI Taxonomy" id="1908238"/>
    <lineage>
        <taxon>Bacteria</taxon>
        <taxon>Pseudomonadati</taxon>
        <taxon>Bacteroidota</taxon>
        <taxon>Sphingobacteriia</taxon>
        <taxon>Sphingobacteriales</taxon>
        <taxon>Sphingobacteriaceae</taxon>
        <taxon>Pedobacter</taxon>
    </lineage>
</organism>
<evidence type="ECO:0000256" key="1">
    <source>
        <dbReference type="SAM" id="Phobius"/>
    </source>
</evidence>
<gene>
    <name evidence="2" type="ORF">ACFOUY_06970</name>
</gene>
<dbReference type="RefSeq" id="WP_378959766.1">
    <property type="nucleotide sequence ID" value="NZ_JBHRXC010000016.1"/>
</dbReference>
<comment type="caution">
    <text evidence="2">The sequence shown here is derived from an EMBL/GenBank/DDBJ whole genome shotgun (WGS) entry which is preliminary data.</text>
</comment>
<keyword evidence="3" id="KW-1185">Reference proteome</keyword>
<reference evidence="3" key="1">
    <citation type="journal article" date="2019" name="Int. J. Syst. Evol. Microbiol.">
        <title>The Global Catalogue of Microorganisms (GCM) 10K type strain sequencing project: providing services to taxonomists for standard genome sequencing and annotation.</title>
        <authorList>
            <consortium name="The Broad Institute Genomics Platform"/>
            <consortium name="The Broad Institute Genome Sequencing Center for Infectious Disease"/>
            <person name="Wu L."/>
            <person name="Ma J."/>
        </authorList>
    </citation>
    <scope>NUCLEOTIDE SEQUENCE [LARGE SCALE GENOMIC DNA]</scope>
    <source>
        <strain evidence="3">CCM 8689</strain>
    </source>
</reference>
<keyword evidence="1" id="KW-0812">Transmembrane</keyword>